<dbReference type="Gene3D" id="1.25.40.10">
    <property type="entry name" value="Tetratricopeptide repeat domain"/>
    <property type="match status" value="2"/>
</dbReference>
<keyword evidence="5" id="KW-1185">Reference proteome</keyword>
<dbReference type="InterPro" id="IPR002885">
    <property type="entry name" value="PPR_rpt"/>
</dbReference>
<evidence type="ECO:0000256" key="1">
    <source>
        <dbReference type="ARBA" id="ARBA00022737"/>
    </source>
</evidence>
<dbReference type="Proteomes" id="UP000323000">
    <property type="component" value="Unassembled WGS sequence"/>
</dbReference>
<dbReference type="InterPro" id="IPR011990">
    <property type="entry name" value="TPR-like_helical_dom_sf"/>
</dbReference>
<dbReference type="GO" id="GO:0003723">
    <property type="term" value="F:RNA binding"/>
    <property type="evidence" value="ECO:0007669"/>
    <property type="project" value="InterPro"/>
</dbReference>
<dbReference type="AlphaFoldDB" id="A0A5C7GNZ3"/>
<dbReference type="NCBIfam" id="TIGR00756">
    <property type="entry name" value="PPR"/>
    <property type="match status" value="3"/>
</dbReference>
<evidence type="ECO:0008006" key="6">
    <source>
        <dbReference type="Google" id="ProtNLM"/>
    </source>
</evidence>
<feature type="region of interest" description="Disordered" evidence="3">
    <location>
        <begin position="386"/>
        <end position="425"/>
    </location>
</feature>
<dbReference type="PROSITE" id="PS51375">
    <property type="entry name" value="PPR"/>
    <property type="match status" value="2"/>
</dbReference>
<evidence type="ECO:0000256" key="3">
    <source>
        <dbReference type="SAM" id="MobiDB-lite"/>
    </source>
</evidence>
<dbReference type="InterPro" id="IPR046960">
    <property type="entry name" value="PPR_At4g14850-like_plant"/>
</dbReference>
<feature type="repeat" description="PPR" evidence="2">
    <location>
        <begin position="95"/>
        <end position="129"/>
    </location>
</feature>
<dbReference type="InterPro" id="IPR046848">
    <property type="entry name" value="E_motif"/>
</dbReference>
<gene>
    <name evidence="4" type="ORF">EZV62_028169</name>
</gene>
<evidence type="ECO:0000313" key="5">
    <source>
        <dbReference type="Proteomes" id="UP000323000"/>
    </source>
</evidence>
<name>A0A5C7GNZ3_9ROSI</name>
<keyword evidence="1" id="KW-0677">Repeat</keyword>
<feature type="compositionally biased region" description="Basic and acidic residues" evidence="3">
    <location>
        <begin position="411"/>
        <end position="425"/>
    </location>
</feature>
<dbReference type="SUPFAM" id="SSF48452">
    <property type="entry name" value="TPR-like"/>
    <property type="match status" value="1"/>
</dbReference>
<protein>
    <recommendedName>
        <fullName evidence="6">Pentacotripeptide-repeat region of PRORP domain-containing protein</fullName>
    </recommendedName>
</protein>
<dbReference type="Pfam" id="PF01535">
    <property type="entry name" value="PPR"/>
    <property type="match status" value="3"/>
</dbReference>
<dbReference type="GO" id="GO:0009451">
    <property type="term" value="P:RNA modification"/>
    <property type="evidence" value="ECO:0007669"/>
    <property type="project" value="InterPro"/>
</dbReference>
<organism evidence="4 5">
    <name type="scientific">Acer yangbiense</name>
    <dbReference type="NCBI Taxonomy" id="1000413"/>
    <lineage>
        <taxon>Eukaryota</taxon>
        <taxon>Viridiplantae</taxon>
        <taxon>Streptophyta</taxon>
        <taxon>Embryophyta</taxon>
        <taxon>Tracheophyta</taxon>
        <taxon>Spermatophyta</taxon>
        <taxon>Magnoliopsida</taxon>
        <taxon>eudicotyledons</taxon>
        <taxon>Gunneridae</taxon>
        <taxon>Pentapetalae</taxon>
        <taxon>rosids</taxon>
        <taxon>malvids</taxon>
        <taxon>Sapindales</taxon>
        <taxon>Sapindaceae</taxon>
        <taxon>Hippocastanoideae</taxon>
        <taxon>Acereae</taxon>
        <taxon>Acer</taxon>
    </lineage>
</organism>
<dbReference type="PANTHER" id="PTHR47926:SF452">
    <property type="entry name" value="PENTATRICOPEPTIDE REPEAT-CONTAINING PROTEIN"/>
    <property type="match status" value="1"/>
</dbReference>
<dbReference type="EMBL" id="VAHF01000222">
    <property type="protein sequence ID" value="TXG46328.1"/>
    <property type="molecule type" value="Genomic_DNA"/>
</dbReference>
<dbReference type="FunFam" id="1.25.40.10:FF:000090">
    <property type="entry name" value="Pentatricopeptide repeat-containing protein, chloroplastic"/>
    <property type="match status" value="1"/>
</dbReference>
<accession>A0A5C7GNZ3</accession>
<dbReference type="Pfam" id="PF13041">
    <property type="entry name" value="PPR_2"/>
    <property type="match status" value="1"/>
</dbReference>
<feature type="repeat" description="PPR" evidence="2">
    <location>
        <begin position="130"/>
        <end position="160"/>
    </location>
</feature>
<dbReference type="OrthoDB" id="730395at2759"/>
<dbReference type="Pfam" id="PF20431">
    <property type="entry name" value="E_motif"/>
    <property type="match status" value="1"/>
</dbReference>
<evidence type="ECO:0000313" key="4">
    <source>
        <dbReference type="EMBL" id="TXG46328.1"/>
    </source>
</evidence>
<sequence>MMKGYVYHGNADEAVILFHMMKREKLEHDSVALISLLQAFSQLGCLSLAKEVHSHLYRVNMERETPVINSLITIYAKCGMLDMARNLFEHMTYRCLTSWNSIIAAYGMHGHGIDALKLFERMKKVNVEPDEITFTSILTACSHSGMVEEGLRVYRSMTEEYSIVTREEHYNCMIDLFSRAGRLEEAYDLVKCVPSRQSASALVALLAACRVHGNMEMGEEIGRLILNLEPESPSAYALVSNLFAEGGKWDEVARIRAMVTNRGLKMTAGSDGFVLSQVSSERTNIYIIHGFFWLTDLYIVIYMDEYTMLLKMKCDNGISLNQLVHDLLSINPTRPEVFVALSVLWERKDERGALSYAKKGNLLLSMKRPEVAVIAFRGAQELRPDLRSFQGGVDPDAPEEDEENEAEDVDGDQKKIADKNSLDLL</sequence>
<feature type="compositionally biased region" description="Acidic residues" evidence="3">
    <location>
        <begin position="396"/>
        <end position="410"/>
    </location>
</feature>
<proteinExistence type="predicted"/>
<dbReference type="PANTHER" id="PTHR47926">
    <property type="entry name" value="PENTATRICOPEPTIDE REPEAT-CONTAINING PROTEIN"/>
    <property type="match status" value="1"/>
</dbReference>
<reference evidence="5" key="1">
    <citation type="journal article" date="2019" name="Gigascience">
        <title>De novo genome assembly of the endangered Acer yangbiense, a plant species with extremely small populations endemic to Yunnan Province, China.</title>
        <authorList>
            <person name="Yang J."/>
            <person name="Wariss H.M."/>
            <person name="Tao L."/>
            <person name="Zhang R."/>
            <person name="Yun Q."/>
            <person name="Hollingsworth P."/>
            <person name="Dao Z."/>
            <person name="Luo G."/>
            <person name="Guo H."/>
            <person name="Ma Y."/>
            <person name="Sun W."/>
        </authorList>
    </citation>
    <scope>NUCLEOTIDE SEQUENCE [LARGE SCALE GENOMIC DNA]</scope>
    <source>
        <strain evidence="5">cv. Malutang</strain>
    </source>
</reference>
<comment type="caution">
    <text evidence="4">The sequence shown here is derived from an EMBL/GenBank/DDBJ whole genome shotgun (WGS) entry which is preliminary data.</text>
</comment>
<evidence type="ECO:0000256" key="2">
    <source>
        <dbReference type="PROSITE-ProRule" id="PRU00708"/>
    </source>
</evidence>